<reference evidence="2 3" key="1">
    <citation type="submission" date="2017-06" db="EMBL/GenBank/DDBJ databases">
        <authorList>
            <person name="Kim H.J."/>
            <person name="Triplett B.A."/>
        </authorList>
    </citation>
    <scope>NUCLEOTIDE SEQUENCE [LARGE SCALE GENOMIC DNA]</scope>
    <source>
        <strain evidence="2 3">CGMCC 4.5593</strain>
    </source>
</reference>
<evidence type="ECO:0000313" key="2">
    <source>
        <dbReference type="EMBL" id="SNT41280.1"/>
    </source>
</evidence>
<organism evidence="2 3">
    <name type="scientific">Asanoa hainanensis</name>
    <dbReference type="NCBI Taxonomy" id="560556"/>
    <lineage>
        <taxon>Bacteria</taxon>
        <taxon>Bacillati</taxon>
        <taxon>Actinomycetota</taxon>
        <taxon>Actinomycetes</taxon>
        <taxon>Micromonosporales</taxon>
        <taxon>Micromonosporaceae</taxon>
        <taxon>Asanoa</taxon>
    </lineage>
</organism>
<feature type="transmembrane region" description="Helical" evidence="1">
    <location>
        <begin position="409"/>
        <end position="429"/>
    </location>
</feature>
<feature type="transmembrane region" description="Helical" evidence="1">
    <location>
        <begin position="484"/>
        <end position="505"/>
    </location>
</feature>
<dbReference type="OrthoDB" id="5194370at2"/>
<keyword evidence="1" id="KW-1133">Transmembrane helix</keyword>
<keyword evidence="1" id="KW-0812">Transmembrane</keyword>
<evidence type="ECO:0000256" key="1">
    <source>
        <dbReference type="SAM" id="Phobius"/>
    </source>
</evidence>
<dbReference type="Proteomes" id="UP000198362">
    <property type="component" value="Unassembled WGS sequence"/>
</dbReference>
<accession>A0A239MFM1</accession>
<name>A0A239MFM1_9ACTN</name>
<dbReference type="RefSeq" id="WP_089249385.1">
    <property type="nucleotide sequence ID" value="NZ_FZPH01000005.1"/>
</dbReference>
<keyword evidence="3" id="KW-1185">Reference proteome</keyword>
<protein>
    <submittedName>
        <fullName evidence="2">Uncharacterized protein</fullName>
    </submittedName>
</protein>
<keyword evidence="1" id="KW-0472">Membrane</keyword>
<proteinExistence type="predicted"/>
<sequence>MSNRPVEQRLIDAVDAGEVLDLAGDGAVDEAAMRSWGAERTISASLVRDLVRGSAEADPHGVRLRGARISGRIDLTNITSTVAIELRDCLLADGLTLSNAHLPAVALVGCRVDGTVEASRLTAPTFSLAETTVKGTVRLLAAHLGTLDCTGARLESANGPALDADGLRTDQSVFLRDGFTAASANKHGTVRLVGADIGGQLNCSRAFFQNTAGPALDVGNAEVSHEMLLDDGAAVTSATEGAVRLIGAQLGSLTGAGARIGSDIGPAVVADGLRVDRDLALDWGFTATGGGDRAVLELTFVRVGGSLALDLDGVDSVDLDGLTYAGLPWPRSARRWLTTLRAHTPGYQAQAYQQLAGAYRTAGHDRDARAILIAQRRDQITRAGLSRSERAWGRFTGFTLGYGYQPWRALLLLLATLATAVVLSVVVGGHHGGLAQKPGTAACSTVDQIGVGLDLGTPLLKTGARDRCQPTATATGQTLTVAGWFLQLLAWTFATLFIAGFTSAVRKT</sequence>
<dbReference type="EMBL" id="FZPH01000005">
    <property type="protein sequence ID" value="SNT41280.1"/>
    <property type="molecule type" value="Genomic_DNA"/>
</dbReference>
<dbReference type="AlphaFoldDB" id="A0A239MFM1"/>
<evidence type="ECO:0000313" key="3">
    <source>
        <dbReference type="Proteomes" id="UP000198362"/>
    </source>
</evidence>
<gene>
    <name evidence="2" type="ORF">SAMN05421812_105410</name>
</gene>